<evidence type="ECO:0000256" key="1">
    <source>
        <dbReference type="ARBA" id="ARBA00003954"/>
    </source>
</evidence>
<sequence length="932" mass="102099">MRSHTTGPRTMMARWTSRLGFKRELSWRTDMSWLKVPSHAQDTSTEAVLTAFAGMEPDMVIDHLQTHRDGLSDEQADIRRSIKGPNILPTHTAPSWIITLLKAIPNPFNILLIVLAVLNAAIPPGSWKGFAVLVVMVVISVLVRFWQEYRSSVAVFKLQASVSTNLEVRRQSSIILDQKLSTPSESACKTVAEADLVPGDIVLLSPGSVMPADCLILESSFLRVSQSTWTGENDPVPKMGTISGEKGTSLFDLSNIAFMGTSVISGNGVALVLRTGADVLIATMAKELKKRRETNSFQRGIRHVSYMLIGFMLTMVPLVLGISGYTTKDWQNAALYSISVAVGLVPEMLPAIVNANLARGAYVLSKLNAIVKRLDSVQNLGAMTVLCSDKTGTLTKDEITLCHYLDYTGETNVDVLKLATVDSVVQGSNGNNIDRAIIEHRKDDGSPVDIAQYKKVAAIPFNFERRRSACVVQGATRTNLLIVKGAFEEVLRICSTVRQGGVTLPLGFQKKQMLVARANALNKDGYRVLLVAEKKVGEVDIRDEDSLQELETNMVLEGILSFIDPPKDDAAESIARLRDLGVEVKVLTGDALPVAVNVCQRLELISRNDVAENDDVQAITGPELALLEGTDEYDSVVRTCKVFAKLTPSQKATVIGSLRKSGHCVGMLGDGINDCMALRRADVGISVESGASVAKDCADLVLTEKGLHIMVSSVTTGRLTHGNTIKYIKMVASSNFGNVFSILAAAAWLPFTPMVSIQLLAQNLLYDISQIAIPWDVVDAEYLTTPKSWKTWDLLRFVIVLGPTSSVIDILTFTLGWFYYGIQNVDDDEAVRRFQTHWFLQGLLTQTLIVHLLRTAKLPFVQSRAALSLSLSTGAIMVIGFVMTWIPPIQHGLSFAQPAPSYVGFLIAELLLYCIEVQIVKMIYIKIFKTWL</sequence>
<feature type="transmembrane region" description="Helical" evidence="18">
    <location>
        <begin position="333"/>
        <end position="357"/>
    </location>
</feature>
<dbReference type="InterPro" id="IPR023298">
    <property type="entry name" value="ATPase_P-typ_TM_dom_sf"/>
</dbReference>
<dbReference type="InterPro" id="IPR036412">
    <property type="entry name" value="HAD-like_sf"/>
</dbReference>
<dbReference type="InterPro" id="IPR044492">
    <property type="entry name" value="P_typ_ATPase_HD_dom"/>
</dbReference>
<dbReference type="InterPro" id="IPR006068">
    <property type="entry name" value="ATPase_P-typ_cation-transptr_C"/>
</dbReference>
<dbReference type="SUPFAM" id="SSF56784">
    <property type="entry name" value="HAD-like"/>
    <property type="match status" value="1"/>
</dbReference>
<evidence type="ECO:0000256" key="10">
    <source>
        <dbReference type="ARBA" id="ARBA00022741"/>
    </source>
</evidence>
<dbReference type="InterPro" id="IPR008250">
    <property type="entry name" value="ATPase_P-typ_transduc_dom_A_sf"/>
</dbReference>
<dbReference type="InterPro" id="IPR023214">
    <property type="entry name" value="HAD_sf"/>
</dbReference>
<dbReference type="PANTHER" id="PTHR42861">
    <property type="entry name" value="CALCIUM-TRANSPORTING ATPASE"/>
    <property type="match status" value="1"/>
</dbReference>
<dbReference type="Pfam" id="PF00690">
    <property type="entry name" value="Cation_ATPase_N"/>
    <property type="match status" value="1"/>
</dbReference>
<keyword evidence="9 18" id="KW-0812">Transmembrane</keyword>
<dbReference type="InterPro" id="IPR004014">
    <property type="entry name" value="ATPase_P-typ_cation-transptr_N"/>
</dbReference>
<dbReference type="GO" id="GO:0016887">
    <property type="term" value="F:ATP hydrolysis activity"/>
    <property type="evidence" value="ECO:0007669"/>
    <property type="project" value="InterPro"/>
</dbReference>
<evidence type="ECO:0000256" key="14">
    <source>
        <dbReference type="ARBA" id="ARBA00022989"/>
    </source>
</evidence>
<evidence type="ECO:0000259" key="19">
    <source>
        <dbReference type="SMART" id="SM00831"/>
    </source>
</evidence>
<evidence type="ECO:0000256" key="18">
    <source>
        <dbReference type="SAM" id="Phobius"/>
    </source>
</evidence>
<dbReference type="InterPro" id="IPR001757">
    <property type="entry name" value="P_typ_ATPase"/>
</dbReference>
<feature type="domain" description="Cation-transporting P-type ATPase N-terminal" evidence="19">
    <location>
        <begin position="51"/>
        <end position="124"/>
    </location>
</feature>
<keyword evidence="8" id="KW-0597">Phosphoprotein</keyword>
<protein>
    <recommendedName>
        <fullName evidence="5">Magnesium-transporting ATPase, P-type 1</fullName>
        <ecNumber evidence="4">7.2.2.14</ecNumber>
    </recommendedName>
    <alternativeName>
        <fullName evidence="16">Mg(2+) transport ATPase, P-type 1</fullName>
    </alternativeName>
</protein>
<comment type="caution">
    <text evidence="20">The sequence shown here is derived from an EMBL/GenBank/DDBJ whole genome shotgun (WGS) entry which is preliminary data.</text>
</comment>
<feature type="transmembrane region" description="Helical" evidence="18">
    <location>
        <begin position="834"/>
        <end position="853"/>
    </location>
</feature>
<comment type="catalytic activity">
    <reaction evidence="17">
        <text>Mg(2+)(out) + ATP + H2O = Mg(2+)(in) + ADP + phosphate + H(+)</text>
        <dbReference type="Rhea" id="RHEA:10260"/>
        <dbReference type="ChEBI" id="CHEBI:15377"/>
        <dbReference type="ChEBI" id="CHEBI:15378"/>
        <dbReference type="ChEBI" id="CHEBI:18420"/>
        <dbReference type="ChEBI" id="CHEBI:30616"/>
        <dbReference type="ChEBI" id="CHEBI:43474"/>
        <dbReference type="ChEBI" id="CHEBI:456216"/>
        <dbReference type="EC" id="7.2.2.14"/>
    </reaction>
</comment>
<dbReference type="PROSITE" id="PS00154">
    <property type="entry name" value="ATPASE_E1_E2"/>
    <property type="match status" value="1"/>
</dbReference>
<evidence type="ECO:0000256" key="7">
    <source>
        <dbReference type="ARBA" id="ARBA00022519"/>
    </source>
</evidence>
<dbReference type="Gene3D" id="3.40.1110.10">
    <property type="entry name" value="Calcium-transporting ATPase, cytoplasmic domain N"/>
    <property type="match status" value="1"/>
</dbReference>
<organism evidence="20 21">
    <name type="scientific">Claviceps africana</name>
    <dbReference type="NCBI Taxonomy" id="83212"/>
    <lineage>
        <taxon>Eukaryota</taxon>
        <taxon>Fungi</taxon>
        <taxon>Dikarya</taxon>
        <taxon>Ascomycota</taxon>
        <taxon>Pezizomycotina</taxon>
        <taxon>Sordariomycetes</taxon>
        <taxon>Hypocreomycetidae</taxon>
        <taxon>Hypocreales</taxon>
        <taxon>Clavicipitaceae</taxon>
        <taxon>Claviceps</taxon>
    </lineage>
</organism>
<dbReference type="InterPro" id="IPR006415">
    <property type="entry name" value="P-type_ATPase_IIIB"/>
</dbReference>
<dbReference type="SFLD" id="SFLDG00002">
    <property type="entry name" value="C1.7:_P-type_atpase_like"/>
    <property type="match status" value="1"/>
</dbReference>
<feature type="transmembrane region" description="Helical" evidence="18">
    <location>
        <begin position="865"/>
        <end position="887"/>
    </location>
</feature>
<dbReference type="Gene3D" id="2.70.150.10">
    <property type="entry name" value="Calcium-transporting ATPase, cytoplasmic transduction domain A"/>
    <property type="match status" value="1"/>
</dbReference>
<dbReference type="InterPro" id="IPR059000">
    <property type="entry name" value="ATPase_P-type_domA"/>
</dbReference>
<comment type="similarity">
    <text evidence="3">Belongs to the cation transport ATPase (P-type) (TC 3.A.3) family. Type IIIB subfamily.</text>
</comment>
<evidence type="ECO:0000256" key="13">
    <source>
        <dbReference type="ARBA" id="ARBA00022967"/>
    </source>
</evidence>
<dbReference type="SUPFAM" id="SSF81665">
    <property type="entry name" value="Calcium ATPase, transmembrane domain M"/>
    <property type="match status" value="1"/>
</dbReference>
<evidence type="ECO:0000313" key="21">
    <source>
        <dbReference type="Proteomes" id="UP000811619"/>
    </source>
</evidence>
<dbReference type="GO" id="GO:0005524">
    <property type="term" value="F:ATP binding"/>
    <property type="evidence" value="ECO:0007669"/>
    <property type="project" value="UniProtKB-KW"/>
</dbReference>
<name>A0A8K0J0L7_9HYPO</name>
<dbReference type="NCBIfam" id="TIGR01524">
    <property type="entry name" value="ATPase-IIIB_Mg"/>
    <property type="match status" value="1"/>
</dbReference>
<evidence type="ECO:0000256" key="9">
    <source>
        <dbReference type="ARBA" id="ARBA00022692"/>
    </source>
</evidence>
<keyword evidence="14 18" id="KW-1133">Transmembrane helix</keyword>
<feature type="transmembrane region" description="Helical" evidence="18">
    <location>
        <begin position="130"/>
        <end position="147"/>
    </location>
</feature>
<dbReference type="SMART" id="SM00831">
    <property type="entry name" value="Cation_ATPase_N"/>
    <property type="match status" value="1"/>
</dbReference>
<dbReference type="GO" id="GO:0015444">
    <property type="term" value="F:P-type magnesium transporter activity"/>
    <property type="evidence" value="ECO:0007669"/>
    <property type="project" value="UniProtKB-EC"/>
</dbReference>
<evidence type="ECO:0000256" key="6">
    <source>
        <dbReference type="ARBA" id="ARBA00022475"/>
    </source>
</evidence>
<evidence type="ECO:0000313" key="20">
    <source>
        <dbReference type="EMBL" id="KAG5915785.1"/>
    </source>
</evidence>
<comment type="subcellular location">
    <subcellularLocation>
        <location evidence="2">Cell inner membrane</location>
        <topology evidence="2">Multi-pass membrane protein</topology>
    </subcellularLocation>
</comment>
<dbReference type="SFLD" id="SFLDF00027">
    <property type="entry name" value="p-type_atpase"/>
    <property type="match status" value="1"/>
</dbReference>
<dbReference type="PRINTS" id="PR01836">
    <property type="entry name" value="MGATPASE"/>
</dbReference>
<dbReference type="AlphaFoldDB" id="A0A8K0J0L7"/>
<feature type="transmembrane region" description="Helical" evidence="18">
    <location>
        <begin position="899"/>
        <end position="920"/>
    </location>
</feature>
<feature type="transmembrane region" description="Helical" evidence="18">
    <location>
        <begin position="797"/>
        <end position="822"/>
    </location>
</feature>
<evidence type="ECO:0000256" key="2">
    <source>
        <dbReference type="ARBA" id="ARBA00004429"/>
    </source>
</evidence>
<keyword evidence="7" id="KW-0997">Cell inner membrane</keyword>
<keyword evidence="21" id="KW-1185">Reference proteome</keyword>
<dbReference type="Pfam" id="PF00689">
    <property type="entry name" value="Cation_ATPase_C"/>
    <property type="match status" value="1"/>
</dbReference>
<dbReference type="GO" id="GO:0005886">
    <property type="term" value="C:plasma membrane"/>
    <property type="evidence" value="ECO:0007669"/>
    <property type="project" value="UniProtKB-SubCell"/>
</dbReference>
<keyword evidence="15 18" id="KW-0472">Membrane</keyword>
<proteinExistence type="inferred from homology"/>
<evidence type="ECO:0000256" key="3">
    <source>
        <dbReference type="ARBA" id="ARBA00008746"/>
    </source>
</evidence>
<dbReference type="InterPro" id="IPR018303">
    <property type="entry name" value="ATPase_P-typ_P_site"/>
</dbReference>
<dbReference type="OrthoDB" id="158672at2759"/>
<keyword evidence="11" id="KW-0067">ATP-binding</keyword>
<evidence type="ECO:0000256" key="17">
    <source>
        <dbReference type="ARBA" id="ARBA00047295"/>
    </source>
</evidence>
<dbReference type="Proteomes" id="UP000811619">
    <property type="component" value="Unassembled WGS sequence"/>
</dbReference>
<dbReference type="InterPro" id="IPR023299">
    <property type="entry name" value="ATPase_P-typ_cyto_dom_N"/>
</dbReference>
<dbReference type="SUPFAM" id="SSF81653">
    <property type="entry name" value="Calcium ATPase, transduction domain A"/>
    <property type="match status" value="1"/>
</dbReference>
<evidence type="ECO:0000256" key="8">
    <source>
        <dbReference type="ARBA" id="ARBA00022553"/>
    </source>
</evidence>
<dbReference type="EMBL" id="SRPY01000949">
    <property type="protein sequence ID" value="KAG5915785.1"/>
    <property type="molecule type" value="Genomic_DNA"/>
</dbReference>
<evidence type="ECO:0000256" key="11">
    <source>
        <dbReference type="ARBA" id="ARBA00022840"/>
    </source>
</evidence>
<dbReference type="Gene3D" id="1.20.1110.10">
    <property type="entry name" value="Calcium-transporting ATPase, transmembrane domain"/>
    <property type="match status" value="1"/>
</dbReference>
<dbReference type="Pfam" id="PF00122">
    <property type="entry name" value="E1-E2_ATPase"/>
    <property type="match status" value="1"/>
</dbReference>
<feature type="transmembrane region" description="Helical" evidence="18">
    <location>
        <begin position="304"/>
        <end position="327"/>
    </location>
</feature>
<evidence type="ECO:0000256" key="12">
    <source>
        <dbReference type="ARBA" id="ARBA00022842"/>
    </source>
</evidence>
<reference evidence="20" key="1">
    <citation type="journal article" date="2020" name="bioRxiv">
        <title>Whole genome comparisons of ergot fungi reveals the divergence and evolution of species within the genus Claviceps are the result of varying mechanisms driving genome evolution and host range expansion.</title>
        <authorList>
            <person name="Wyka S.A."/>
            <person name="Mondo S.J."/>
            <person name="Liu M."/>
            <person name="Dettman J."/>
            <person name="Nalam V."/>
            <person name="Broders K.D."/>
        </authorList>
    </citation>
    <scope>NUCLEOTIDE SEQUENCE</scope>
    <source>
        <strain evidence="20">CCC 489</strain>
    </source>
</reference>
<evidence type="ECO:0000256" key="5">
    <source>
        <dbReference type="ARBA" id="ARBA00013555"/>
    </source>
</evidence>
<keyword evidence="12" id="KW-0460">Magnesium</keyword>
<dbReference type="Pfam" id="PF13246">
    <property type="entry name" value="Cation_ATPase"/>
    <property type="match status" value="1"/>
</dbReference>
<keyword evidence="10" id="KW-0547">Nucleotide-binding</keyword>
<dbReference type="NCBIfam" id="TIGR01494">
    <property type="entry name" value="ATPase_P-type"/>
    <property type="match status" value="2"/>
</dbReference>
<dbReference type="SFLD" id="SFLDS00003">
    <property type="entry name" value="Haloacid_Dehalogenase"/>
    <property type="match status" value="1"/>
</dbReference>
<dbReference type="Gene3D" id="3.40.50.1000">
    <property type="entry name" value="HAD superfamily/HAD-like"/>
    <property type="match status" value="1"/>
</dbReference>
<accession>A0A8K0J0L7</accession>
<keyword evidence="13" id="KW-1278">Translocase</keyword>
<evidence type="ECO:0000256" key="15">
    <source>
        <dbReference type="ARBA" id="ARBA00023136"/>
    </source>
</evidence>
<comment type="function">
    <text evidence="1">Mediates magnesium influx to the cytosol.</text>
</comment>
<evidence type="ECO:0000256" key="4">
    <source>
        <dbReference type="ARBA" id="ARBA00012786"/>
    </source>
</evidence>
<dbReference type="EC" id="7.2.2.14" evidence="4"/>
<evidence type="ECO:0000256" key="16">
    <source>
        <dbReference type="ARBA" id="ARBA00029806"/>
    </source>
</evidence>
<gene>
    <name evidence="20" type="ORF">E4U42_007910</name>
</gene>
<keyword evidence="6" id="KW-1003">Cell membrane</keyword>